<dbReference type="PANTHER" id="PTHR48051:SF1">
    <property type="entry name" value="RAS SUPPRESSOR PROTEIN 1"/>
    <property type="match status" value="1"/>
</dbReference>
<dbReference type="SUPFAM" id="SSF52058">
    <property type="entry name" value="L domain-like"/>
    <property type="match status" value="1"/>
</dbReference>
<dbReference type="Pfam" id="PF00069">
    <property type="entry name" value="Pkinase"/>
    <property type="match status" value="1"/>
</dbReference>
<dbReference type="PROSITE" id="PS00107">
    <property type="entry name" value="PROTEIN_KINASE_ATP"/>
    <property type="match status" value="1"/>
</dbReference>
<evidence type="ECO:0000313" key="6">
    <source>
        <dbReference type="Proteomes" id="UP000751190"/>
    </source>
</evidence>
<keyword evidence="2" id="KW-0677">Repeat</keyword>
<dbReference type="InterPro" id="IPR017441">
    <property type="entry name" value="Protein_kinase_ATP_BS"/>
</dbReference>
<dbReference type="Gene3D" id="1.10.510.10">
    <property type="entry name" value="Transferase(Phosphotransferase) domain 1"/>
    <property type="match status" value="1"/>
</dbReference>
<dbReference type="GO" id="GO:0005737">
    <property type="term" value="C:cytoplasm"/>
    <property type="evidence" value="ECO:0007669"/>
    <property type="project" value="TreeGrafter"/>
</dbReference>
<keyword evidence="3" id="KW-0067">ATP-binding</keyword>
<evidence type="ECO:0000256" key="2">
    <source>
        <dbReference type="ARBA" id="ARBA00022737"/>
    </source>
</evidence>
<accession>A0A8J6CGG4</accession>
<feature type="domain" description="Protein kinase" evidence="4">
    <location>
        <begin position="230"/>
        <end position="487"/>
    </location>
</feature>
<keyword evidence="6" id="KW-1185">Reference proteome</keyword>
<evidence type="ECO:0000259" key="4">
    <source>
        <dbReference type="PROSITE" id="PS50011"/>
    </source>
</evidence>
<dbReference type="OrthoDB" id="1668230at2759"/>
<proteinExistence type="predicted"/>
<dbReference type="OMA" id="SACAWCH"/>
<protein>
    <recommendedName>
        <fullName evidence="4">Protein kinase domain-containing protein</fullName>
    </recommendedName>
</protein>
<dbReference type="PANTHER" id="PTHR48051">
    <property type="match status" value="1"/>
</dbReference>
<evidence type="ECO:0000256" key="3">
    <source>
        <dbReference type="PROSITE-ProRule" id="PRU10141"/>
    </source>
</evidence>
<keyword evidence="1" id="KW-0433">Leucine-rich repeat</keyword>
<feature type="binding site" evidence="3">
    <location>
        <position position="257"/>
    </location>
    <ligand>
        <name>ATP</name>
        <dbReference type="ChEBI" id="CHEBI:30616"/>
    </ligand>
</feature>
<reference evidence="5" key="1">
    <citation type="submission" date="2021-05" db="EMBL/GenBank/DDBJ databases">
        <title>The genome of the haptophyte Pavlova lutheri (Diacronema luteri, Pavlovales) - a model for lipid biosynthesis in eukaryotic algae.</title>
        <authorList>
            <person name="Hulatt C.J."/>
            <person name="Posewitz M.C."/>
        </authorList>
    </citation>
    <scope>NUCLEOTIDE SEQUENCE</scope>
    <source>
        <strain evidence="5">NIVA-4/92</strain>
    </source>
</reference>
<dbReference type="InterPro" id="IPR000719">
    <property type="entry name" value="Prot_kinase_dom"/>
</dbReference>
<dbReference type="Proteomes" id="UP000751190">
    <property type="component" value="Unassembled WGS sequence"/>
</dbReference>
<dbReference type="GO" id="GO:0004672">
    <property type="term" value="F:protein kinase activity"/>
    <property type="evidence" value="ECO:0007669"/>
    <property type="project" value="InterPro"/>
</dbReference>
<dbReference type="EMBL" id="JAGTXO010000003">
    <property type="protein sequence ID" value="KAG8469085.1"/>
    <property type="molecule type" value="Genomic_DNA"/>
</dbReference>
<dbReference type="GO" id="GO:0005524">
    <property type="term" value="F:ATP binding"/>
    <property type="evidence" value="ECO:0007669"/>
    <property type="project" value="UniProtKB-UniRule"/>
</dbReference>
<dbReference type="SUPFAM" id="SSF56112">
    <property type="entry name" value="Protein kinase-like (PK-like)"/>
    <property type="match status" value="1"/>
</dbReference>
<dbReference type="PROSITE" id="PS50011">
    <property type="entry name" value="PROTEIN_KINASE_DOM"/>
    <property type="match status" value="1"/>
</dbReference>
<keyword evidence="3" id="KW-0547">Nucleotide-binding</keyword>
<dbReference type="SMART" id="SM00220">
    <property type="entry name" value="S_TKc"/>
    <property type="match status" value="1"/>
</dbReference>
<name>A0A8J6CGG4_DIALT</name>
<organism evidence="5 6">
    <name type="scientific">Diacronema lutheri</name>
    <name type="common">Unicellular marine alga</name>
    <name type="synonym">Monochrysis lutheri</name>
    <dbReference type="NCBI Taxonomy" id="2081491"/>
    <lineage>
        <taxon>Eukaryota</taxon>
        <taxon>Haptista</taxon>
        <taxon>Haptophyta</taxon>
        <taxon>Pavlovophyceae</taxon>
        <taxon>Pavlovales</taxon>
        <taxon>Pavlovaceae</taxon>
        <taxon>Diacronema</taxon>
    </lineage>
</organism>
<comment type="caution">
    <text evidence="5">The sequence shown here is derived from an EMBL/GenBank/DDBJ whole genome shotgun (WGS) entry which is preliminary data.</text>
</comment>
<evidence type="ECO:0000313" key="5">
    <source>
        <dbReference type="EMBL" id="KAG8469085.1"/>
    </source>
</evidence>
<dbReference type="Gene3D" id="3.80.10.10">
    <property type="entry name" value="Ribonuclease Inhibitor"/>
    <property type="match status" value="2"/>
</dbReference>
<dbReference type="AlphaFoldDB" id="A0A8J6CGG4"/>
<gene>
    <name evidence="5" type="ORF">KFE25_007603</name>
</gene>
<dbReference type="InterPro" id="IPR050216">
    <property type="entry name" value="LRR_domain-containing"/>
</dbReference>
<dbReference type="InterPro" id="IPR011009">
    <property type="entry name" value="Kinase-like_dom_sf"/>
</dbReference>
<evidence type="ECO:0000256" key="1">
    <source>
        <dbReference type="ARBA" id="ARBA00022614"/>
    </source>
</evidence>
<dbReference type="InterPro" id="IPR032675">
    <property type="entry name" value="LRR_dom_sf"/>
</dbReference>
<sequence>MAEEDIASLLLRLEPSVSPFAALERLDLRNAGLAALPLALPVCAQLSQLDVSSNRALASLAGVDALVHLRVLFATGCGLGPALPAGGPLSRCPCLYMLSLKENGLRVLDGDALPATLGWLIAAQNEIDEVRAPHRLQRVRKLMLSHNRLTTDALEPLVDAAVGLEMLRVACNRLDAVPRAARGHPSLAWLALGGNPYAQRQLDVRDAVEASGGSADVAPLLVMSDVPDLRIGDAVLGRGSGATVREGALRGEPVAVKLWTAELFSDGDARGECAIGRLTSACPDVVRTLAVFQQPQLGMVLELLHGASAASGPPTFASVTRDALDVAKDRLTPAEALRVAVAVGSACAWCHARGILHGDVYLHNTLIARADGADGADGGTPGAISAVRLSDFGASTAYDRAADGEVLERIEARAFGILLADLVALCAAPSDASADDGVGARVRAALTDLADLCGQAELLQVPRFEQLVRALRAVELDGLQPVFRKEV</sequence>